<dbReference type="PANTHER" id="PTHR22972">
    <property type="entry name" value="SERINE/THREONINE PROTEIN KINASE"/>
    <property type="match status" value="1"/>
</dbReference>
<dbReference type="GO" id="GO:0042981">
    <property type="term" value="P:regulation of apoptotic process"/>
    <property type="evidence" value="ECO:0007669"/>
    <property type="project" value="TreeGrafter"/>
</dbReference>
<feature type="region of interest" description="Disordered" evidence="15">
    <location>
        <begin position="218"/>
        <end position="239"/>
    </location>
</feature>
<dbReference type="SUPFAM" id="SSF56112">
    <property type="entry name" value="Protein kinase-like (PK-like)"/>
    <property type="match status" value="1"/>
</dbReference>
<comment type="catalytic activity">
    <reaction evidence="14">
        <text>L-seryl-[protein] + ATP = O-phospho-L-seryl-[protein] + ADP + H(+)</text>
        <dbReference type="Rhea" id="RHEA:17989"/>
        <dbReference type="Rhea" id="RHEA-COMP:9863"/>
        <dbReference type="Rhea" id="RHEA-COMP:11604"/>
        <dbReference type="ChEBI" id="CHEBI:15378"/>
        <dbReference type="ChEBI" id="CHEBI:29999"/>
        <dbReference type="ChEBI" id="CHEBI:30616"/>
        <dbReference type="ChEBI" id="CHEBI:83421"/>
        <dbReference type="ChEBI" id="CHEBI:456216"/>
        <dbReference type="EC" id="2.7.11.1"/>
    </reaction>
</comment>
<keyword evidence="4" id="KW-0723">Serine/threonine-protein kinase</keyword>
<reference evidence="17 18" key="1">
    <citation type="submission" date="2024-05" db="EMBL/GenBank/DDBJ databases">
        <authorList>
            <person name="Wallberg A."/>
        </authorList>
    </citation>
    <scope>NUCLEOTIDE SEQUENCE [LARGE SCALE GENOMIC DNA]</scope>
</reference>
<keyword evidence="5" id="KW-0808">Transferase</keyword>
<evidence type="ECO:0000256" key="5">
    <source>
        <dbReference type="ARBA" id="ARBA00022679"/>
    </source>
</evidence>
<keyword evidence="10" id="KW-0460">Magnesium</keyword>
<evidence type="ECO:0000256" key="11">
    <source>
        <dbReference type="ARBA" id="ARBA00022946"/>
    </source>
</evidence>
<sequence length="270" mass="30265">YHRDLKTDNILLNIEEGLAHPQLVLTDFGCSLAQEGQSMSVPFPSREADPRQGNAQHMAPEVKGAVPGLLRSVNFTASDLWACGVLGYEIFGSENPFAGSERIPKRNKSKVLDSITYKESQLPRLPKDVPVVIKHLIHDLLRRNPKNRPSPTVAATLCHLVLWGPSKWLNRHSLTLPTSNEIMQWLLCLTTKVLCEAGISRQPIEDISGDGLKRRSVRRGRRAVGNMQPHRGTGNSHREGGQLEYELVSTFLTRVHFTDIVQAIKWNRAF</sequence>
<dbReference type="EC" id="2.7.11.1" evidence="3"/>
<feature type="non-terminal residue" evidence="17">
    <location>
        <position position="1"/>
    </location>
</feature>
<dbReference type="PANTHER" id="PTHR22972:SF7">
    <property type="entry name" value="SERINE_THREONINE-PROTEIN KINASE PINK1, MITOCHONDRIAL"/>
    <property type="match status" value="1"/>
</dbReference>
<comment type="caution">
    <text evidence="17">The sequence shown here is derived from an EMBL/GenBank/DDBJ whole genome shotgun (WGS) entry which is preliminary data.</text>
</comment>
<evidence type="ECO:0000256" key="12">
    <source>
        <dbReference type="ARBA" id="ARBA00023128"/>
    </source>
</evidence>
<evidence type="ECO:0000256" key="15">
    <source>
        <dbReference type="SAM" id="MobiDB-lite"/>
    </source>
</evidence>
<dbReference type="Gene3D" id="1.10.510.10">
    <property type="entry name" value="Transferase(Phosphotransferase) domain 1"/>
    <property type="match status" value="1"/>
</dbReference>
<gene>
    <name evidence="17" type="ORF">MNOR_LOCUS36553</name>
</gene>
<keyword evidence="11" id="KW-0809">Transit peptide</keyword>
<proteinExistence type="predicted"/>
<evidence type="ECO:0000259" key="16">
    <source>
        <dbReference type="PROSITE" id="PS50011"/>
    </source>
</evidence>
<evidence type="ECO:0000256" key="9">
    <source>
        <dbReference type="ARBA" id="ARBA00022840"/>
    </source>
</evidence>
<evidence type="ECO:0000256" key="4">
    <source>
        <dbReference type="ARBA" id="ARBA00022527"/>
    </source>
</evidence>
<keyword evidence="6" id="KW-0479">Metal-binding</keyword>
<evidence type="ECO:0000313" key="18">
    <source>
        <dbReference type="Proteomes" id="UP001497623"/>
    </source>
</evidence>
<keyword evidence="9" id="KW-0067">ATP-binding</keyword>
<dbReference type="InterPro" id="IPR000719">
    <property type="entry name" value="Prot_kinase_dom"/>
</dbReference>
<dbReference type="GO" id="GO:0046872">
    <property type="term" value="F:metal ion binding"/>
    <property type="evidence" value="ECO:0007669"/>
    <property type="project" value="UniProtKB-KW"/>
</dbReference>
<evidence type="ECO:0000313" key="17">
    <source>
        <dbReference type="EMBL" id="CAL4191042.1"/>
    </source>
</evidence>
<dbReference type="AlphaFoldDB" id="A0AAV2SHZ0"/>
<evidence type="ECO:0000256" key="10">
    <source>
        <dbReference type="ARBA" id="ARBA00022842"/>
    </source>
</evidence>
<keyword evidence="12" id="KW-0496">Mitochondrion</keyword>
<feature type="domain" description="Protein kinase" evidence="16">
    <location>
        <begin position="1"/>
        <end position="162"/>
    </location>
</feature>
<name>A0AAV2SHZ0_MEGNR</name>
<dbReference type="GO" id="GO:0005524">
    <property type="term" value="F:ATP binding"/>
    <property type="evidence" value="ECO:0007669"/>
    <property type="project" value="UniProtKB-KW"/>
</dbReference>
<evidence type="ECO:0000256" key="14">
    <source>
        <dbReference type="ARBA" id="ARBA00048679"/>
    </source>
</evidence>
<evidence type="ECO:0000256" key="3">
    <source>
        <dbReference type="ARBA" id="ARBA00012513"/>
    </source>
</evidence>
<dbReference type="EMBL" id="CAXKWB010067484">
    <property type="protein sequence ID" value="CAL4191042.1"/>
    <property type="molecule type" value="Genomic_DNA"/>
</dbReference>
<accession>A0AAV2SHZ0</accession>
<evidence type="ECO:0000256" key="8">
    <source>
        <dbReference type="ARBA" id="ARBA00022777"/>
    </source>
</evidence>
<keyword evidence="8" id="KW-0418">Kinase</keyword>
<comment type="subcellular location">
    <subcellularLocation>
        <location evidence="2">Mitochondrion</location>
    </subcellularLocation>
</comment>
<protein>
    <recommendedName>
        <fullName evidence="3">non-specific serine/threonine protein kinase</fullName>
        <ecNumber evidence="3">2.7.11.1</ecNumber>
    </recommendedName>
</protein>
<keyword evidence="18" id="KW-1185">Reference proteome</keyword>
<keyword evidence="7" id="KW-0547">Nucleotide-binding</keyword>
<dbReference type="InterPro" id="IPR011009">
    <property type="entry name" value="Kinase-like_dom_sf"/>
</dbReference>
<dbReference type="Pfam" id="PF00069">
    <property type="entry name" value="Pkinase"/>
    <property type="match status" value="1"/>
</dbReference>
<dbReference type="GO" id="GO:0004674">
    <property type="term" value="F:protein serine/threonine kinase activity"/>
    <property type="evidence" value="ECO:0007669"/>
    <property type="project" value="UniProtKB-KW"/>
</dbReference>
<evidence type="ECO:0000256" key="1">
    <source>
        <dbReference type="ARBA" id="ARBA00001946"/>
    </source>
</evidence>
<comment type="catalytic activity">
    <reaction evidence="13">
        <text>L-threonyl-[protein] + ATP = O-phospho-L-threonyl-[protein] + ADP + H(+)</text>
        <dbReference type="Rhea" id="RHEA:46608"/>
        <dbReference type="Rhea" id="RHEA-COMP:11060"/>
        <dbReference type="Rhea" id="RHEA-COMP:11605"/>
        <dbReference type="ChEBI" id="CHEBI:15378"/>
        <dbReference type="ChEBI" id="CHEBI:30013"/>
        <dbReference type="ChEBI" id="CHEBI:30616"/>
        <dbReference type="ChEBI" id="CHEBI:61977"/>
        <dbReference type="ChEBI" id="CHEBI:456216"/>
        <dbReference type="EC" id="2.7.11.1"/>
    </reaction>
</comment>
<dbReference type="InterPro" id="IPR051511">
    <property type="entry name" value="MitoQC_Scaffold_Kinases"/>
</dbReference>
<dbReference type="GO" id="GO:0090141">
    <property type="term" value="P:positive regulation of mitochondrial fission"/>
    <property type="evidence" value="ECO:0007669"/>
    <property type="project" value="TreeGrafter"/>
</dbReference>
<comment type="cofactor">
    <cofactor evidence="1">
        <name>Mg(2+)</name>
        <dbReference type="ChEBI" id="CHEBI:18420"/>
    </cofactor>
</comment>
<dbReference type="Proteomes" id="UP001497623">
    <property type="component" value="Unassembled WGS sequence"/>
</dbReference>
<dbReference type="PROSITE" id="PS50011">
    <property type="entry name" value="PROTEIN_KINASE_DOM"/>
    <property type="match status" value="1"/>
</dbReference>
<organism evidence="17 18">
    <name type="scientific">Meganyctiphanes norvegica</name>
    <name type="common">Northern krill</name>
    <name type="synonym">Thysanopoda norvegica</name>
    <dbReference type="NCBI Taxonomy" id="48144"/>
    <lineage>
        <taxon>Eukaryota</taxon>
        <taxon>Metazoa</taxon>
        <taxon>Ecdysozoa</taxon>
        <taxon>Arthropoda</taxon>
        <taxon>Crustacea</taxon>
        <taxon>Multicrustacea</taxon>
        <taxon>Malacostraca</taxon>
        <taxon>Eumalacostraca</taxon>
        <taxon>Eucarida</taxon>
        <taxon>Euphausiacea</taxon>
        <taxon>Euphausiidae</taxon>
        <taxon>Meganyctiphanes</taxon>
    </lineage>
</organism>
<evidence type="ECO:0000256" key="6">
    <source>
        <dbReference type="ARBA" id="ARBA00022723"/>
    </source>
</evidence>
<dbReference type="GO" id="GO:0000422">
    <property type="term" value="P:autophagy of mitochondrion"/>
    <property type="evidence" value="ECO:0007669"/>
    <property type="project" value="TreeGrafter"/>
</dbReference>
<evidence type="ECO:0000256" key="13">
    <source>
        <dbReference type="ARBA" id="ARBA00047899"/>
    </source>
</evidence>
<evidence type="ECO:0000256" key="2">
    <source>
        <dbReference type="ARBA" id="ARBA00004173"/>
    </source>
</evidence>
<evidence type="ECO:0000256" key="7">
    <source>
        <dbReference type="ARBA" id="ARBA00022741"/>
    </source>
</evidence>
<dbReference type="GO" id="GO:0005739">
    <property type="term" value="C:mitochondrion"/>
    <property type="evidence" value="ECO:0007669"/>
    <property type="project" value="UniProtKB-SubCell"/>
</dbReference>